<keyword evidence="5" id="KW-1185">Reference proteome</keyword>
<proteinExistence type="predicted"/>
<evidence type="ECO:0000256" key="1">
    <source>
        <dbReference type="ARBA" id="ARBA00004196"/>
    </source>
</evidence>
<dbReference type="GO" id="GO:0030313">
    <property type="term" value="C:cell envelope"/>
    <property type="evidence" value="ECO:0007669"/>
    <property type="project" value="UniProtKB-SubCell"/>
</dbReference>
<comment type="subcellular location">
    <subcellularLocation>
        <location evidence="1">Cell envelope</location>
    </subcellularLocation>
</comment>
<dbReference type="HOGENOM" id="CLU_672241_0_0_5"/>
<evidence type="ECO:0000256" key="3">
    <source>
        <dbReference type="SAM" id="Coils"/>
    </source>
</evidence>
<gene>
    <name evidence="4" type="ORF">FP2506_01798</name>
</gene>
<organism evidence="4 5">
    <name type="scientific">Fulvimarina pelagi HTCC2506</name>
    <dbReference type="NCBI Taxonomy" id="314231"/>
    <lineage>
        <taxon>Bacteria</taxon>
        <taxon>Pseudomonadati</taxon>
        <taxon>Pseudomonadota</taxon>
        <taxon>Alphaproteobacteria</taxon>
        <taxon>Hyphomicrobiales</taxon>
        <taxon>Aurantimonadaceae</taxon>
        <taxon>Fulvimarina</taxon>
    </lineage>
</organism>
<dbReference type="InterPro" id="IPR050465">
    <property type="entry name" value="UPF0194_transport"/>
</dbReference>
<sequence length="409" mass="43765">MGREKLIELDVRSSELRNDLLSTRAELAQVLEIERRLGVLIREQKDALTLQLRAAVESAKARLQETEAQIAISREDGVRAQTLLSRGMLGGTLVKSNKMIEAVTSLRDLAAAELAAATQRLDAARSGIFLGSDNGQINSLLIEMRENQNRLAALHAEIDVLKGKLTDVSTLREAERLRVTQLEDQQIAANGEVLVTRVGVSQGAAVSAGDTLAQGVDCGRSFVVAIFPERSAGMLAAGKPVTISSIDWAEPVKGVVSNLVPRTTTAEDVSYAVPFPPTERRELYAYIELIDDDAITESGACSVGRWVTVSVDGEGISTDRLIAEAGRLLREGTHHATVGYEGAIELAGAVPEAAQSYIDLAWSQATLAADRTATTTHLWLRGIFTTEASANVAAEEPGRSSRVISSRGG</sequence>
<dbReference type="Proteomes" id="UP000004310">
    <property type="component" value="Unassembled WGS sequence"/>
</dbReference>
<evidence type="ECO:0000313" key="4">
    <source>
        <dbReference type="EMBL" id="EAU39675.1"/>
    </source>
</evidence>
<feature type="coiled-coil region" evidence="3">
    <location>
        <begin position="137"/>
        <end position="164"/>
    </location>
</feature>
<dbReference type="AlphaFoldDB" id="Q0FXH5"/>
<reference evidence="4 5" key="1">
    <citation type="journal article" date="2010" name="J. Bacteriol.">
        <title>Genome sequence of Fulvimarina pelagi HTCC2506T, a Mn(II)-oxidizing alphaproteobacterium possessing an aerobic anoxygenic photosynthetic gene cluster and Xanthorhodopsin.</title>
        <authorList>
            <person name="Kang I."/>
            <person name="Oh H.M."/>
            <person name="Lim S.I."/>
            <person name="Ferriera S."/>
            <person name="Giovannoni S.J."/>
            <person name="Cho J.C."/>
        </authorList>
    </citation>
    <scope>NUCLEOTIDE SEQUENCE [LARGE SCALE GENOMIC DNA]</scope>
    <source>
        <strain evidence="4 5">HTCC2506</strain>
    </source>
</reference>
<comment type="caution">
    <text evidence="4">The sequence shown here is derived from an EMBL/GenBank/DDBJ whole genome shotgun (WGS) entry which is preliminary data.</text>
</comment>
<evidence type="ECO:0000256" key="2">
    <source>
        <dbReference type="ARBA" id="ARBA00023054"/>
    </source>
</evidence>
<accession>Q0FXH5</accession>
<dbReference type="EMBL" id="AATP01000014">
    <property type="protein sequence ID" value="EAU39675.1"/>
    <property type="molecule type" value="Genomic_DNA"/>
</dbReference>
<dbReference type="PANTHER" id="PTHR32347">
    <property type="entry name" value="EFFLUX SYSTEM COMPONENT YKNX-RELATED"/>
    <property type="match status" value="1"/>
</dbReference>
<protein>
    <submittedName>
        <fullName evidence="4">Uncharacterized protein</fullName>
    </submittedName>
</protein>
<dbReference type="eggNOG" id="COG1566">
    <property type="taxonomic scope" value="Bacteria"/>
</dbReference>
<dbReference type="PANTHER" id="PTHR32347:SF29">
    <property type="entry name" value="UPF0194 MEMBRANE PROTEIN YBHG"/>
    <property type="match status" value="1"/>
</dbReference>
<feature type="coiled-coil region" evidence="3">
    <location>
        <begin position="49"/>
        <end position="76"/>
    </location>
</feature>
<dbReference type="STRING" id="217511.GCA_001463845_02290"/>
<name>Q0FXH5_9HYPH</name>
<keyword evidence="2 3" id="KW-0175">Coiled coil</keyword>
<evidence type="ECO:0000313" key="5">
    <source>
        <dbReference type="Proteomes" id="UP000004310"/>
    </source>
</evidence>